<dbReference type="SUPFAM" id="SSF63393">
    <property type="entry name" value="RNA polymerase subunits"/>
    <property type="match status" value="1"/>
</dbReference>
<organism evidence="11 12">
    <name type="scientific">Spizellomyces punctatus (strain DAOM BR117)</name>
    <dbReference type="NCBI Taxonomy" id="645134"/>
    <lineage>
        <taxon>Eukaryota</taxon>
        <taxon>Fungi</taxon>
        <taxon>Fungi incertae sedis</taxon>
        <taxon>Chytridiomycota</taxon>
        <taxon>Chytridiomycota incertae sedis</taxon>
        <taxon>Chytridiomycetes</taxon>
        <taxon>Spizellomycetales</taxon>
        <taxon>Spizellomycetaceae</taxon>
        <taxon>Spizellomyces</taxon>
    </lineage>
</organism>
<dbReference type="RefSeq" id="XP_016609084.1">
    <property type="nucleotide sequence ID" value="XM_016752384.1"/>
</dbReference>
<dbReference type="PANTHER" id="PTHR12882">
    <property type="entry name" value="SUPPRESSOR OF TY 4"/>
    <property type="match status" value="1"/>
</dbReference>
<dbReference type="GeneID" id="27687605"/>
<dbReference type="InParanoid" id="A0A0L0HJH6"/>
<dbReference type="GO" id="GO:0140673">
    <property type="term" value="P:transcription elongation-coupled chromatin remodeling"/>
    <property type="evidence" value="ECO:0007669"/>
    <property type="project" value="InterPro"/>
</dbReference>
<evidence type="ECO:0000256" key="3">
    <source>
        <dbReference type="ARBA" id="ARBA00020182"/>
    </source>
</evidence>
<evidence type="ECO:0000256" key="4">
    <source>
        <dbReference type="ARBA" id="ARBA00022723"/>
    </source>
</evidence>
<dbReference type="InterPro" id="IPR022800">
    <property type="entry name" value="Spt4/RpoE2_Znf"/>
</dbReference>
<comment type="similarity">
    <text evidence="2 9">Belongs to the SPT4 family.</text>
</comment>
<dbReference type="GO" id="GO:0006355">
    <property type="term" value="P:regulation of DNA-templated transcription"/>
    <property type="evidence" value="ECO:0007669"/>
    <property type="project" value="InterPro"/>
</dbReference>
<keyword evidence="8 9" id="KW-0539">Nucleus</keyword>
<dbReference type="FunFam" id="3.30.40.210:FF:000002">
    <property type="entry name" value="Transcription elongation factor SPT4 homolog"/>
    <property type="match status" value="1"/>
</dbReference>
<keyword evidence="6" id="KW-0862">Zinc</keyword>
<evidence type="ECO:0000313" key="11">
    <source>
        <dbReference type="EMBL" id="KND01045.1"/>
    </source>
</evidence>
<dbReference type="InterPro" id="IPR009287">
    <property type="entry name" value="Spt4"/>
</dbReference>
<dbReference type="AlphaFoldDB" id="A0A0L0HJH6"/>
<dbReference type="SMART" id="SM01389">
    <property type="entry name" value="Spt4"/>
    <property type="match status" value="1"/>
</dbReference>
<dbReference type="eggNOG" id="KOG3490">
    <property type="taxonomic scope" value="Eukaryota"/>
</dbReference>
<evidence type="ECO:0000256" key="9">
    <source>
        <dbReference type="PIRNR" id="PIRNR025023"/>
    </source>
</evidence>
<reference evidence="11 12" key="1">
    <citation type="submission" date="2009-08" db="EMBL/GenBank/DDBJ databases">
        <title>The Genome Sequence of Spizellomyces punctatus strain DAOM BR117.</title>
        <authorList>
            <consortium name="The Broad Institute Genome Sequencing Platform"/>
            <person name="Russ C."/>
            <person name="Cuomo C."/>
            <person name="Shea T."/>
            <person name="Young S.K."/>
            <person name="Zeng Q."/>
            <person name="Koehrsen M."/>
            <person name="Haas B."/>
            <person name="Borodovsky M."/>
            <person name="Guigo R."/>
            <person name="Alvarado L."/>
            <person name="Berlin A."/>
            <person name="Bochicchio J."/>
            <person name="Borenstein D."/>
            <person name="Chapman S."/>
            <person name="Chen Z."/>
            <person name="Engels R."/>
            <person name="Freedman E."/>
            <person name="Gellesch M."/>
            <person name="Goldberg J."/>
            <person name="Griggs A."/>
            <person name="Gujja S."/>
            <person name="Heiman D."/>
            <person name="Hepburn T."/>
            <person name="Howarth C."/>
            <person name="Jen D."/>
            <person name="Larson L."/>
            <person name="Lewis B."/>
            <person name="Mehta T."/>
            <person name="Park D."/>
            <person name="Pearson M."/>
            <person name="Roberts A."/>
            <person name="Saif S."/>
            <person name="Shenoy N."/>
            <person name="Sisk P."/>
            <person name="Stolte C."/>
            <person name="Sykes S."/>
            <person name="Thomson T."/>
            <person name="Walk T."/>
            <person name="White J."/>
            <person name="Yandava C."/>
            <person name="Burger G."/>
            <person name="Gray M.W."/>
            <person name="Holland P.W.H."/>
            <person name="King N."/>
            <person name="Lang F.B.F."/>
            <person name="Roger A.J."/>
            <person name="Ruiz-Trillo I."/>
            <person name="Lander E."/>
            <person name="Nusbaum C."/>
        </authorList>
    </citation>
    <scope>NUCLEOTIDE SEQUENCE [LARGE SCALE GENOMIC DNA]</scope>
    <source>
        <strain evidence="11 12">DAOM BR117</strain>
    </source>
</reference>
<feature type="domain" description="Spt4/RpoE2 zinc finger" evidence="10">
    <location>
        <begin position="18"/>
        <end position="95"/>
    </location>
</feature>
<keyword evidence="4" id="KW-0479">Metal-binding</keyword>
<dbReference type="PIRSF" id="PIRSF025023">
    <property type="entry name" value="Spt4"/>
    <property type="match status" value="1"/>
</dbReference>
<protein>
    <recommendedName>
        <fullName evidence="3 9">Transcription elongation factor SPT4</fullName>
    </recommendedName>
</protein>
<accession>A0A0L0HJH6</accession>
<dbReference type="CDD" id="cd07973">
    <property type="entry name" value="Spt4"/>
    <property type="match status" value="1"/>
</dbReference>
<dbReference type="GO" id="GO:0008270">
    <property type="term" value="F:zinc ion binding"/>
    <property type="evidence" value="ECO:0007669"/>
    <property type="project" value="UniProtKB-KW"/>
</dbReference>
<sequence>MSTSVDDVIPTSKDRRHLRACLLCGLIKSAAQFRSTGCENCDEVLHLKDHPKRITECTSASFDGIIAQMRPEQSWVSRWQRTDKFVKGMYAIRITGRLPEEVQELLNDNGIKYRPRDGSVRD</sequence>
<dbReference type="GO" id="GO:0032044">
    <property type="term" value="C:DSIF complex"/>
    <property type="evidence" value="ECO:0007669"/>
    <property type="project" value="TreeGrafter"/>
</dbReference>
<evidence type="ECO:0000256" key="6">
    <source>
        <dbReference type="ARBA" id="ARBA00022833"/>
    </source>
</evidence>
<proteinExistence type="inferred from homology"/>
<dbReference type="Pfam" id="PF06093">
    <property type="entry name" value="Spt4"/>
    <property type="match status" value="1"/>
</dbReference>
<dbReference type="Proteomes" id="UP000053201">
    <property type="component" value="Unassembled WGS sequence"/>
</dbReference>
<evidence type="ECO:0000256" key="2">
    <source>
        <dbReference type="ARBA" id="ARBA00010464"/>
    </source>
</evidence>
<dbReference type="InterPro" id="IPR029040">
    <property type="entry name" value="RPABC4/Spt4"/>
</dbReference>
<dbReference type="Gene3D" id="3.30.40.210">
    <property type="match status" value="1"/>
</dbReference>
<evidence type="ECO:0000313" key="12">
    <source>
        <dbReference type="Proteomes" id="UP000053201"/>
    </source>
</evidence>
<dbReference type="InterPro" id="IPR038510">
    <property type="entry name" value="Spt4_sf"/>
</dbReference>
<keyword evidence="12" id="KW-1185">Reference proteome</keyword>
<dbReference type="FunCoup" id="A0A0L0HJH6">
    <property type="interactions" value="293"/>
</dbReference>
<dbReference type="VEuPathDB" id="FungiDB:SPPG_04138"/>
<dbReference type="GO" id="GO:0000993">
    <property type="term" value="F:RNA polymerase II complex binding"/>
    <property type="evidence" value="ECO:0007669"/>
    <property type="project" value="TreeGrafter"/>
</dbReference>
<gene>
    <name evidence="11" type="ORF">SPPG_04138</name>
</gene>
<name>A0A0L0HJH6_SPIPD</name>
<dbReference type="EMBL" id="KQ257455">
    <property type="protein sequence ID" value="KND01045.1"/>
    <property type="molecule type" value="Genomic_DNA"/>
</dbReference>
<evidence type="ECO:0000256" key="7">
    <source>
        <dbReference type="ARBA" id="ARBA00023163"/>
    </source>
</evidence>
<dbReference type="PANTHER" id="PTHR12882:SF1">
    <property type="entry name" value="TRANSCRIPTION ELONGATION FACTOR SPT4"/>
    <property type="match status" value="1"/>
</dbReference>
<dbReference type="STRING" id="645134.A0A0L0HJH6"/>
<keyword evidence="7 9" id="KW-0804">Transcription</keyword>
<dbReference type="OMA" id="FDGMIAV"/>
<dbReference type="OrthoDB" id="248751at2759"/>
<evidence type="ECO:0000256" key="5">
    <source>
        <dbReference type="ARBA" id="ARBA00022771"/>
    </source>
</evidence>
<evidence type="ECO:0000256" key="8">
    <source>
        <dbReference type="ARBA" id="ARBA00023242"/>
    </source>
</evidence>
<keyword evidence="5" id="KW-0863">Zinc-finger</keyword>
<evidence type="ECO:0000259" key="10">
    <source>
        <dbReference type="SMART" id="SM01389"/>
    </source>
</evidence>
<evidence type="ECO:0000256" key="1">
    <source>
        <dbReference type="ARBA" id="ARBA00004123"/>
    </source>
</evidence>
<comment type="function">
    <text evidence="9">The SPT4-SPT5 complex mediates both activation and inhibition of transcription elongation, and plays a role in pre-mRNA processing. This complex seems to be important for the stability of the RNA polymerase II elongation machinery on the chromatin template but not for the inherent ability of this machinery to translocate down the gene.</text>
</comment>
<comment type="subcellular location">
    <subcellularLocation>
        <location evidence="1 9">Nucleus</location>
    </subcellularLocation>
</comment>